<dbReference type="Proteomes" id="UP000058925">
    <property type="component" value="Chromosome"/>
</dbReference>
<evidence type="ECO:0000313" key="2">
    <source>
        <dbReference type="Proteomes" id="UP000058925"/>
    </source>
</evidence>
<gene>
    <name evidence="1" type="ORF">NMY3_02060</name>
</gene>
<accession>A0A654M141</accession>
<dbReference type="EMBL" id="CP012850">
    <property type="protein sequence ID" value="ALI36261.1"/>
    <property type="molecule type" value="Genomic_DNA"/>
</dbReference>
<sequence>MKTFTVSKDTVLFFIIISALSPNSTYLAGMNRLIICDRLALLQSLISSTR</sequence>
<organism evidence="1 2">
    <name type="scientific">Candidatus Nitrosocosmicus oleophilus</name>
    <dbReference type="NCBI Taxonomy" id="1353260"/>
    <lineage>
        <taxon>Archaea</taxon>
        <taxon>Nitrososphaerota</taxon>
        <taxon>Nitrososphaeria</taxon>
        <taxon>Nitrososphaerales</taxon>
        <taxon>Nitrososphaeraceae</taxon>
        <taxon>Candidatus Nitrosocosmicus</taxon>
    </lineage>
</organism>
<protein>
    <submittedName>
        <fullName evidence="1">Uncharacterized protein</fullName>
    </submittedName>
</protein>
<reference evidence="2" key="1">
    <citation type="submission" date="2015-10" db="EMBL/GenBank/DDBJ databases">
        <title>Niche specialization of a soil ammonia-oxidizing archaeon, Candidatus Nitrosocosmicus oleophilus.</title>
        <authorList>
            <person name="Jung M.-Y."/>
            <person name="Rhee S.-K."/>
        </authorList>
    </citation>
    <scope>NUCLEOTIDE SEQUENCE [LARGE SCALE GENOMIC DNA]</scope>
    <source>
        <strain evidence="2">MY3</strain>
    </source>
</reference>
<dbReference type="AlphaFoldDB" id="A0A654M141"/>
<name>A0A654M141_9ARCH</name>
<dbReference type="KEGG" id="taa:NMY3_02060"/>
<keyword evidence="2" id="KW-1185">Reference proteome</keyword>
<proteinExistence type="predicted"/>
<evidence type="ECO:0000313" key="1">
    <source>
        <dbReference type="EMBL" id="ALI36261.1"/>
    </source>
</evidence>